<feature type="repeat" description="ANK" evidence="8">
    <location>
        <begin position="179"/>
        <end position="212"/>
    </location>
</feature>
<keyword evidence="4" id="KW-0863">Zinc-finger</keyword>
<feature type="compositionally biased region" description="Low complexity" evidence="9">
    <location>
        <begin position="612"/>
        <end position="626"/>
    </location>
</feature>
<feature type="domain" description="PARP-type" evidence="10">
    <location>
        <begin position="6"/>
        <end position="92"/>
    </location>
</feature>
<feature type="region of interest" description="Disordered" evidence="9">
    <location>
        <begin position="375"/>
        <end position="394"/>
    </location>
</feature>
<evidence type="ECO:0000256" key="2">
    <source>
        <dbReference type="ARBA" id="ARBA00022723"/>
    </source>
</evidence>
<name>A0A7S0FJ54_9DINO</name>
<dbReference type="GO" id="GO:0003677">
    <property type="term" value="F:DNA binding"/>
    <property type="evidence" value="ECO:0007669"/>
    <property type="project" value="InterPro"/>
</dbReference>
<proteinExistence type="predicted"/>
<dbReference type="PANTHER" id="PTHR24198">
    <property type="entry name" value="ANKYRIN REPEAT AND PROTEIN KINASE DOMAIN-CONTAINING PROTEIN"/>
    <property type="match status" value="1"/>
</dbReference>
<dbReference type="SMART" id="SM00248">
    <property type="entry name" value="ANK"/>
    <property type="match status" value="5"/>
</dbReference>
<comment type="subcellular location">
    <subcellularLocation>
        <location evidence="1">Nucleus</location>
    </subcellularLocation>
</comment>
<keyword evidence="3" id="KW-0677">Repeat</keyword>
<feature type="region of interest" description="Disordered" evidence="9">
    <location>
        <begin position="549"/>
        <end position="626"/>
    </location>
</feature>
<sequence length="744" mass="79123">MADKTYRIEAAPSGRSSCTVSKAKIEKGELRLGSLVNFGGKGTYKWRKLPCITAKQASNIKKEVGGPGYLDGFSELTVEQQALVLGAFEAAAAGVVAAPAPSALKDDPAAKPKMSAGDTCKAKTWSPGTSGSGVDAAFTAEIIGAAHMAIDLAKAGDWAGLYKVLESQKGLVNVRPEVREYSVLHQAAYHGNLKAVVTLIDAYGADATQRTKLGKTVIDIAKQQGHTHIVETLAQQLMAKASKCQAQSGASGTSGASSSGSNDVMPLTPCIAEAAHKAIDLAKAGDWARLYQVLDMQKCLVNLRPEVREYGILHQAAFHGNVDAVAKLIDTYGADPTQRTKLGKTVIDIAELQGHAHVAECVALRLTAQTSKSKEAAMPLELTPEKMPKDDKSASCYGESVAQASKAASHSSVPGVTHTAHRAIDLAKAGHWEDLFPLLDVRGDIVNTRPDVREYAVLHQAVYHGNKHAVVTLVDKYGADPNQRTKLGKTPADVATEEGHVEVAAFLASRGGCASGSSVMPIETAHSAVAVQEEEDDCEFELVQMPDGAWKVSGTSKGDTAGSQAAGKRPGSLEGGKMPVQALWTASSQYEESPPPKKTRVEVEPKAHKGTGDATSSSSSGGDTSASSYLNSDALVDAHFPEAAAFRVHHSDEAFWSCRLTRTGSGSSGQLCTLQLLQAAVGRGYCIWTRWGSSDAKCQHKLVHYSSLEEAMESFQDQFLARTGNRWEDRTNFKPFFGKYIFDK</sequence>
<evidence type="ECO:0000256" key="1">
    <source>
        <dbReference type="ARBA" id="ARBA00004123"/>
    </source>
</evidence>
<evidence type="ECO:0000313" key="12">
    <source>
        <dbReference type="EMBL" id="CAD8362940.1"/>
    </source>
</evidence>
<dbReference type="InterPro" id="IPR036930">
    <property type="entry name" value="WGR_dom_sf"/>
</dbReference>
<evidence type="ECO:0008006" key="13">
    <source>
        <dbReference type="Google" id="ProtNLM"/>
    </source>
</evidence>
<organism evidence="12">
    <name type="scientific">Pyrodinium bahamense</name>
    <dbReference type="NCBI Taxonomy" id="73915"/>
    <lineage>
        <taxon>Eukaryota</taxon>
        <taxon>Sar</taxon>
        <taxon>Alveolata</taxon>
        <taxon>Dinophyceae</taxon>
        <taxon>Gonyaulacales</taxon>
        <taxon>Pyrocystaceae</taxon>
        <taxon>Pyrodinium</taxon>
    </lineage>
</organism>
<dbReference type="InterPro" id="IPR002110">
    <property type="entry name" value="Ankyrin_rpt"/>
</dbReference>
<dbReference type="Pfam" id="PF00645">
    <property type="entry name" value="zf-PARP"/>
    <property type="match status" value="1"/>
</dbReference>
<dbReference type="InterPro" id="IPR036770">
    <property type="entry name" value="Ankyrin_rpt-contain_sf"/>
</dbReference>
<evidence type="ECO:0000256" key="7">
    <source>
        <dbReference type="ARBA" id="ARBA00023242"/>
    </source>
</evidence>
<dbReference type="PROSITE" id="PS51977">
    <property type="entry name" value="WGR"/>
    <property type="match status" value="1"/>
</dbReference>
<dbReference type="SMART" id="SM00773">
    <property type="entry name" value="WGR"/>
    <property type="match status" value="1"/>
</dbReference>
<dbReference type="Gene3D" id="1.25.40.20">
    <property type="entry name" value="Ankyrin repeat-containing domain"/>
    <property type="match status" value="3"/>
</dbReference>
<dbReference type="SMART" id="SM01336">
    <property type="entry name" value="zf-PARP"/>
    <property type="match status" value="1"/>
</dbReference>
<evidence type="ECO:0000256" key="4">
    <source>
        <dbReference type="ARBA" id="ARBA00022771"/>
    </source>
</evidence>
<accession>A0A7S0FJ54</accession>
<evidence type="ECO:0000256" key="9">
    <source>
        <dbReference type="SAM" id="MobiDB-lite"/>
    </source>
</evidence>
<keyword evidence="6 8" id="KW-0040">ANK repeat</keyword>
<evidence type="ECO:0000256" key="8">
    <source>
        <dbReference type="PROSITE-ProRule" id="PRU00023"/>
    </source>
</evidence>
<dbReference type="InterPro" id="IPR001510">
    <property type="entry name" value="Znf_PARP"/>
</dbReference>
<protein>
    <recommendedName>
        <fullName evidence="13">PARP</fullName>
    </recommendedName>
</protein>
<keyword evidence="2" id="KW-0479">Metal-binding</keyword>
<dbReference type="GO" id="GO:0005634">
    <property type="term" value="C:nucleus"/>
    <property type="evidence" value="ECO:0007669"/>
    <property type="project" value="UniProtKB-SubCell"/>
</dbReference>
<dbReference type="Pfam" id="PF12796">
    <property type="entry name" value="Ank_2"/>
    <property type="match status" value="1"/>
</dbReference>
<keyword evidence="7" id="KW-0539">Nucleus</keyword>
<dbReference type="AlphaFoldDB" id="A0A7S0FJ54"/>
<feature type="compositionally biased region" description="Polar residues" evidence="9">
    <location>
        <begin position="553"/>
        <end position="563"/>
    </location>
</feature>
<dbReference type="InterPro" id="IPR036957">
    <property type="entry name" value="Znf_PARP_sf"/>
</dbReference>
<dbReference type="SUPFAM" id="SSF142921">
    <property type="entry name" value="WGR domain-like"/>
    <property type="match status" value="1"/>
</dbReference>
<feature type="domain" description="WGR" evidence="11">
    <location>
        <begin position="645"/>
        <end position="740"/>
    </location>
</feature>
<dbReference type="Pfam" id="PF13637">
    <property type="entry name" value="Ank_4"/>
    <property type="match status" value="1"/>
</dbReference>
<dbReference type="Pfam" id="PF00023">
    <property type="entry name" value="Ank"/>
    <property type="match status" value="1"/>
</dbReference>
<dbReference type="InterPro" id="IPR008893">
    <property type="entry name" value="WGR_domain"/>
</dbReference>
<reference evidence="12" key="1">
    <citation type="submission" date="2021-01" db="EMBL/GenBank/DDBJ databases">
        <authorList>
            <person name="Corre E."/>
            <person name="Pelletier E."/>
            <person name="Niang G."/>
            <person name="Scheremetjew M."/>
            <person name="Finn R."/>
            <person name="Kale V."/>
            <person name="Holt S."/>
            <person name="Cochrane G."/>
            <person name="Meng A."/>
            <person name="Brown T."/>
            <person name="Cohen L."/>
        </authorList>
    </citation>
    <scope>NUCLEOTIDE SEQUENCE</scope>
    <source>
        <strain evidence="12">Pbaha01</strain>
    </source>
</reference>
<feature type="compositionally biased region" description="Basic and acidic residues" evidence="9">
    <location>
        <begin position="599"/>
        <end position="611"/>
    </location>
</feature>
<feature type="compositionally biased region" description="Basic and acidic residues" evidence="9">
    <location>
        <begin position="383"/>
        <end position="393"/>
    </location>
</feature>
<dbReference type="SUPFAM" id="SSF57716">
    <property type="entry name" value="Glucocorticoid receptor-like (DNA-binding domain)"/>
    <property type="match status" value="1"/>
</dbReference>
<dbReference type="EMBL" id="HBEG01026580">
    <property type="protein sequence ID" value="CAD8362940.1"/>
    <property type="molecule type" value="Transcribed_RNA"/>
</dbReference>
<evidence type="ECO:0000256" key="3">
    <source>
        <dbReference type="ARBA" id="ARBA00022737"/>
    </source>
</evidence>
<evidence type="ECO:0000256" key="6">
    <source>
        <dbReference type="ARBA" id="ARBA00023043"/>
    </source>
</evidence>
<evidence type="ECO:0000259" key="11">
    <source>
        <dbReference type="PROSITE" id="PS51977"/>
    </source>
</evidence>
<gene>
    <name evidence="12" type="ORF">PBAH0796_LOCUS16131</name>
</gene>
<evidence type="ECO:0000259" key="10">
    <source>
        <dbReference type="PROSITE" id="PS50064"/>
    </source>
</evidence>
<keyword evidence="5" id="KW-0862">Zinc</keyword>
<dbReference type="GO" id="GO:0008270">
    <property type="term" value="F:zinc ion binding"/>
    <property type="evidence" value="ECO:0007669"/>
    <property type="project" value="UniProtKB-KW"/>
</dbReference>
<dbReference type="Pfam" id="PF05406">
    <property type="entry name" value="WGR"/>
    <property type="match status" value="1"/>
</dbReference>
<dbReference type="PROSITE" id="PS50088">
    <property type="entry name" value="ANK_REPEAT"/>
    <property type="match status" value="1"/>
</dbReference>
<dbReference type="SUPFAM" id="SSF48403">
    <property type="entry name" value="Ankyrin repeat"/>
    <property type="match status" value="1"/>
</dbReference>
<evidence type="ECO:0000256" key="5">
    <source>
        <dbReference type="ARBA" id="ARBA00022833"/>
    </source>
</evidence>
<dbReference type="PROSITE" id="PS50064">
    <property type="entry name" value="ZF_PARP_2"/>
    <property type="match status" value="1"/>
</dbReference>
<dbReference type="PANTHER" id="PTHR24198:SF165">
    <property type="entry name" value="ANKYRIN REPEAT-CONTAINING PROTEIN-RELATED"/>
    <property type="match status" value="1"/>
</dbReference>
<dbReference type="Gene3D" id="3.30.1740.10">
    <property type="entry name" value="Zinc finger, PARP-type"/>
    <property type="match status" value="1"/>
</dbReference>